<comment type="caution">
    <text evidence="1">The sequence shown here is derived from an EMBL/GenBank/DDBJ whole genome shotgun (WGS) entry which is preliminary data.</text>
</comment>
<dbReference type="EMBL" id="JACHIN010000012">
    <property type="protein sequence ID" value="MBB5081940.1"/>
    <property type="molecule type" value="Genomic_DNA"/>
</dbReference>
<accession>A0A7W8EIE8</accession>
<sequence length="78" mass="7653">MNAITSATSWAVSTSMLPISPSSHSLTAGSVTCPCNSVATTPGSTAAGHVLVAYAAEPGSASQEALRLPASWVPAVPA</sequence>
<protein>
    <submittedName>
        <fullName evidence="1">Uncharacterized protein</fullName>
    </submittedName>
</protein>
<name>A0A7W8EIE8_9ACTN</name>
<evidence type="ECO:0000313" key="1">
    <source>
        <dbReference type="EMBL" id="MBB5081940.1"/>
    </source>
</evidence>
<reference evidence="1 2" key="1">
    <citation type="submission" date="2020-08" db="EMBL/GenBank/DDBJ databases">
        <title>Genomic Encyclopedia of Type Strains, Phase IV (KMG-IV): sequencing the most valuable type-strain genomes for metagenomic binning, comparative biology and taxonomic classification.</title>
        <authorList>
            <person name="Goeker M."/>
        </authorList>
    </citation>
    <scope>NUCLEOTIDE SEQUENCE [LARGE SCALE GENOMIC DNA]</scope>
    <source>
        <strain evidence="1 2">DSM 45385</strain>
    </source>
</reference>
<gene>
    <name evidence="1" type="ORF">HNR40_007435</name>
</gene>
<dbReference type="Proteomes" id="UP000568380">
    <property type="component" value="Unassembled WGS sequence"/>
</dbReference>
<proteinExistence type="predicted"/>
<keyword evidence="2" id="KW-1185">Reference proteome</keyword>
<evidence type="ECO:0000313" key="2">
    <source>
        <dbReference type="Proteomes" id="UP000568380"/>
    </source>
</evidence>
<organism evidence="1 2">
    <name type="scientific">Nonomuraea endophytica</name>
    <dbReference type="NCBI Taxonomy" id="714136"/>
    <lineage>
        <taxon>Bacteria</taxon>
        <taxon>Bacillati</taxon>
        <taxon>Actinomycetota</taxon>
        <taxon>Actinomycetes</taxon>
        <taxon>Streptosporangiales</taxon>
        <taxon>Streptosporangiaceae</taxon>
        <taxon>Nonomuraea</taxon>
    </lineage>
</organism>
<dbReference type="RefSeq" id="WP_184969730.1">
    <property type="nucleotide sequence ID" value="NZ_JACHIN010000012.1"/>
</dbReference>
<dbReference type="AlphaFoldDB" id="A0A7W8EIE8"/>